<comment type="caution">
    <text evidence="6">The sequence shown here is derived from an EMBL/GenBank/DDBJ whole genome shotgun (WGS) entry which is preliminary data.</text>
</comment>
<dbReference type="HAMAP" id="MF_01572">
    <property type="entry name" value="UPF0397"/>
    <property type="match status" value="1"/>
</dbReference>
<proteinExistence type="inferred from homology"/>
<organism evidence="6 7">
    <name type="scientific">Ornatilinea apprima</name>
    <dbReference type="NCBI Taxonomy" id="1134406"/>
    <lineage>
        <taxon>Bacteria</taxon>
        <taxon>Bacillati</taxon>
        <taxon>Chloroflexota</taxon>
        <taxon>Anaerolineae</taxon>
        <taxon>Anaerolineales</taxon>
        <taxon>Anaerolineaceae</taxon>
        <taxon>Ornatilinea</taxon>
    </lineage>
</organism>
<protein>
    <submittedName>
        <fullName evidence="6">Uncharacterized protein</fullName>
    </submittedName>
</protein>
<dbReference type="InterPro" id="IPR009825">
    <property type="entry name" value="ECF_substrate-spec-like"/>
</dbReference>
<evidence type="ECO:0000256" key="3">
    <source>
        <dbReference type="ARBA" id="ARBA00022989"/>
    </source>
</evidence>
<gene>
    <name evidence="6" type="ORF">ADN00_09750</name>
</gene>
<keyword evidence="1" id="KW-1003">Cell membrane</keyword>
<keyword evidence="3 5" id="KW-1133">Transmembrane helix</keyword>
<feature type="transmembrane region" description="Helical" evidence="5">
    <location>
        <begin position="151"/>
        <end position="175"/>
    </location>
</feature>
<keyword evidence="7" id="KW-1185">Reference proteome</keyword>
<evidence type="ECO:0000256" key="4">
    <source>
        <dbReference type="ARBA" id="ARBA00023136"/>
    </source>
</evidence>
<accession>A0A0P6Y5K5</accession>
<evidence type="ECO:0000256" key="2">
    <source>
        <dbReference type="ARBA" id="ARBA00022692"/>
    </source>
</evidence>
<feature type="transmembrane region" description="Helical" evidence="5">
    <location>
        <begin position="117"/>
        <end position="139"/>
    </location>
</feature>
<dbReference type="InterPro" id="IPR022914">
    <property type="entry name" value="UPF0397"/>
</dbReference>
<evidence type="ECO:0000313" key="6">
    <source>
        <dbReference type="EMBL" id="KPL76876.1"/>
    </source>
</evidence>
<dbReference type="RefSeq" id="WP_075062811.1">
    <property type="nucleotide sequence ID" value="NZ_LGCL01000024.1"/>
</dbReference>
<dbReference type="EMBL" id="LGCL01000024">
    <property type="protein sequence ID" value="KPL76876.1"/>
    <property type="molecule type" value="Genomic_DNA"/>
</dbReference>
<feature type="transmembrane region" description="Helical" evidence="5">
    <location>
        <begin position="79"/>
        <end position="97"/>
    </location>
</feature>
<keyword evidence="2 5" id="KW-0812">Transmembrane</keyword>
<dbReference type="GO" id="GO:0016020">
    <property type="term" value="C:membrane"/>
    <property type="evidence" value="ECO:0007669"/>
    <property type="project" value="InterPro"/>
</dbReference>
<evidence type="ECO:0000313" key="7">
    <source>
        <dbReference type="Proteomes" id="UP000050417"/>
    </source>
</evidence>
<dbReference type="STRING" id="1134406.ADN00_09750"/>
<dbReference type="AlphaFoldDB" id="A0A0P6Y5K5"/>
<evidence type="ECO:0000256" key="5">
    <source>
        <dbReference type="SAM" id="Phobius"/>
    </source>
</evidence>
<name>A0A0P6Y5K5_9CHLR</name>
<reference evidence="6 7" key="1">
    <citation type="submission" date="2015-07" db="EMBL/GenBank/DDBJ databases">
        <title>Genome sequence of Ornatilinea apprima DSM 23815.</title>
        <authorList>
            <person name="Hemp J."/>
            <person name="Ward L.M."/>
            <person name="Pace L.A."/>
            <person name="Fischer W.W."/>
        </authorList>
    </citation>
    <scope>NUCLEOTIDE SEQUENCE [LARGE SCALE GENOMIC DNA]</scope>
    <source>
        <strain evidence="6 7">P3M-1</strain>
    </source>
</reference>
<dbReference type="Pfam" id="PF07155">
    <property type="entry name" value="ECF-ribofla_trS"/>
    <property type="match status" value="1"/>
</dbReference>
<dbReference type="PATRIC" id="fig|1134406.4.peg.2407"/>
<evidence type="ECO:0000256" key="1">
    <source>
        <dbReference type="ARBA" id="ARBA00022475"/>
    </source>
</evidence>
<dbReference type="Gene3D" id="1.10.1760.20">
    <property type="match status" value="1"/>
</dbReference>
<keyword evidence="4 5" id="KW-0472">Membrane</keyword>
<dbReference type="NCBIfam" id="NF010182">
    <property type="entry name" value="PRK13661.1"/>
    <property type="match status" value="1"/>
</dbReference>
<dbReference type="PANTHER" id="PTHR37815">
    <property type="entry name" value="UPF0397 PROTEIN BC_2624-RELATED"/>
    <property type="match status" value="1"/>
</dbReference>
<dbReference type="OrthoDB" id="4550662at2"/>
<dbReference type="PANTHER" id="PTHR37815:SF3">
    <property type="entry name" value="UPF0397 PROTEIN SPR0429"/>
    <property type="match status" value="1"/>
</dbReference>
<dbReference type="Proteomes" id="UP000050417">
    <property type="component" value="Unassembled WGS sequence"/>
</dbReference>
<sequence length="185" mass="19695">MKDLFKVNTRTIVATGLGAAIFTLLFMYVKVPSPIPETSFQTAYGVSALFATLFGPIAGALISFIGHALSDAIQYGSPWWSWVIASGVSGLIFGFAFNRTKVEEGEFKGKDILTFNVIQVIGNAIAWIVVAPLLDILIYQEPASLVFTQGVTAAIMNAISAGVIGTLLLVAYAATRTKKGSLSKK</sequence>
<feature type="transmembrane region" description="Helical" evidence="5">
    <location>
        <begin position="43"/>
        <end position="67"/>
    </location>
</feature>
<feature type="transmembrane region" description="Helical" evidence="5">
    <location>
        <begin position="12"/>
        <end position="31"/>
    </location>
</feature>